<evidence type="ECO:0000313" key="3">
    <source>
        <dbReference type="Proteomes" id="UP000464754"/>
    </source>
</evidence>
<gene>
    <name evidence="1" type="ORF">Aargi30884_01610</name>
    <name evidence="2" type="ORF">Aargi30884_03360</name>
</gene>
<keyword evidence="3" id="KW-1185">Reference proteome</keyword>
<evidence type="ECO:0000313" key="2">
    <source>
        <dbReference type="EMBL" id="BBK21433.1"/>
    </source>
</evidence>
<accession>A0A6N4TFA3</accession>
<protein>
    <submittedName>
        <fullName evidence="2">Uncharacterized protein</fullName>
    </submittedName>
</protein>
<dbReference type="KEGG" id="aarg:Aargi30884_03360"/>
<dbReference type="EMBL" id="AP019695">
    <property type="protein sequence ID" value="BBK21258.1"/>
    <property type="molecule type" value="Genomic_DNA"/>
</dbReference>
<dbReference type="KEGG" id="aarg:Aargi30884_01610"/>
<dbReference type="Proteomes" id="UP000464754">
    <property type="component" value="Chromosome"/>
</dbReference>
<dbReference type="AlphaFoldDB" id="A0A6N4TFA3"/>
<dbReference type="RefSeq" id="WP_115714645.1">
    <property type="nucleotide sequence ID" value="NZ_AP019695.1"/>
</dbReference>
<reference evidence="3" key="1">
    <citation type="submission" date="2019-05" db="EMBL/GenBank/DDBJ databases">
        <title>Complete genome sequencing of Absiella argi strain JCM 30884.</title>
        <authorList>
            <person name="Sakamoto M."/>
            <person name="Murakami T."/>
            <person name="Mori H."/>
        </authorList>
    </citation>
    <scope>NUCLEOTIDE SEQUENCE [LARGE SCALE GENOMIC DNA]</scope>
    <source>
        <strain evidence="3">JCM 30884</strain>
    </source>
</reference>
<reference evidence="2" key="2">
    <citation type="journal article" date="2020" name="Int. J. Syst. Evol. Microbiol.">
        <title>Amedibacterium intestinale gen. nov., sp. nov., isolated from human faeces, and reclassification of Eubacterium dolichum Moore et al. 1976 (Approved Lists 1980) as Amedibacillus dolichus gen. nov., comb. nov.</title>
        <authorList>
            <person name="Ikeyama N."/>
            <person name="Toyoda A."/>
            <person name="Morohoshi S."/>
            <person name="Kunihiro T."/>
            <person name="Murakami T."/>
            <person name="Mori H."/>
            <person name="Iino T."/>
            <person name="Ohkuma M."/>
            <person name="Sakamoto M."/>
        </authorList>
    </citation>
    <scope>NUCLEOTIDE SEQUENCE</scope>
    <source>
        <strain evidence="2">JCM 30884</strain>
    </source>
</reference>
<proteinExistence type="predicted"/>
<evidence type="ECO:0000313" key="1">
    <source>
        <dbReference type="EMBL" id="BBK21258.1"/>
    </source>
</evidence>
<organism evidence="2 3">
    <name type="scientific">Amedibacterium intestinale</name>
    <dbReference type="NCBI Taxonomy" id="2583452"/>
    <lineage>
        <taxon>Bacteria</taxon>
        <taxon>Bacillati</taxon>
        <taxon>Bacillota</taxon>
        <taxon>Erysipelotrichia</taxon>
        <taxon>Erysipelotrichales</taxon>
        <taxon>Erysipelotrichaceae</taxon>
        <taxon>Amedibacterium</taxon>
    </lineage>
</organism>
<sequence length="93" mass="10944">MNEYEKLFYCKSVLNEMKRCQKKKNDSIFELSDFDLTKMNLSNAAFSTFSMRSMKEIILLLDSIQKSMGKSPSYREMTYSVTTRIEKIIRKGC</sequence>
<name>A0A6N4TFA3_9FIRM</name>
<dbReference type="EMBL" id="AP019695">
    <property type="protein sequence ID" value="BBK21433.1"/>
    <property type="molecule type" value="Genomic_DNA"/>
</dbReference>